<feature type="compositionally biased region" description="Basic residues" evidence="1">
    <location>
        <begin position="1"/>
        <end position="12"/>
    </location>
</feature>
<evidence type="ECO:0000313" key="2">
    <source>
        <dbReference type="EMBL" id="TCO97681.1"/>
    </source>
</evidence>
<dbReference type="RefSeq" id="WP_207894347.1">
    <property type="nucleotide sequence ID" value="NZ_CP091507.1"/>
</dbReference>
<evidence type="ECO:0000313" key="3">
    <source>
        <dbReference type="Proteomes" id="UP000294721"/>
    </source>
</evidence>
<gene>
    <name evidence="2" type="ORF">EV680_1532</name>
</gene>
<feature type="region of interest" description="Disordered" evidence="1">
    <location>
        <begin position="1"/>
        <end position="21"/>
    </location>
</feature>
<dbReference type="NCBIfam" id="NF038104">
    <property type="entry name" value="lipo_NF038104"/>
    <property type="match status" value="1"/>
</dbReference>
<organism evidence="2 3">
    <name type="scientific">Uruburuella suis</name>
    <dbReference type="NCBI Taxonomy" id="252130"/>
    <lineage>
        <taxon>Bacteria</taxon>
        <taxon>Pseudomonadati</taxon>
        <taxon>Pseudomonadota</taxon>
        <taxon>Betaproteobacteria</taxon>
        <taxon>Neisseriales</taxon>
        <taxon>Neisseriaceae</taxon>
        <taxon>Uruburuella</taxon>
    </lineage>
</organism>
<sequence length="134" mass="14189">MTPSLKHNRQSRKPQTTQQNHTARLFFKTGIKSLRRTALPLATGLLLGGCVVASAVDLAATTVFTVGKIAVKTTGAVVDAVIPDGNDDKDKKESKSKARKAESLPPQPSAADYHPTTPVYQPAPANTDAVDIAQ</sequence>
<feature type="region of interest" description="Disordered" evidence="1">
    <location>
        <begin position="81"/>
        <end position="134"/>
    </location>
</feature>
<feature type="compositionally biased region" description="Basic and acidic residues" evidence="1">
    <location>
        <begin position="86"/>
        <end position="102"/>
    </location>
</feature>
<reference evidence="2 3" key="1">
    <citation type="submission" date="2019-03" db="EMBL/GenBank/DDBJ databases">
        <title>Genomic Encyclopedia of Type Strains, Phase IV (KMG-IV): sequencing the most valuable type-strain genomes for metagenomic binning, comparative biology and taxonomic classification.</title>
        <authorList>
            <person name="Goeker M."/>
        </authorList>
    </citation>
    <scope>NUCLEOTIDE SEQUENCE [LARGE SCALE GENOMIC DNA]</scope>
    <source>
        <strain evidence="2 3">DSM 17474</strain>
    </source>
</reference>
<dbReference type="Proteomes" id="UP000294721">
    <property type="component" value="Unassembled WGS sequence"/>
</dbReference>
<protein>
    <recommendedName>
        <fullName evidence="4">Lipoprotein</fullName>
    </recommendedName>
</protein>
<name>A0ABY2BZR0_9NEIS</name>
<accession>A0ABY2BZR0</accession>
<dbReference type="EMBL" id="SLXE01000053">
    <property type="protein sequence ID" value="TCO97681.1"/>
    <property type="molecule type" value="Genomic_DNA"/>
</dbReference>
<proteinExistence type="predicted"/>
<evidence type="ECO:0008006" key="4">
    <source>
        <dbReference type="Google" id="ProtNLM"/>
    </source>
</evidence>
<keyword evidence="3" id="KW-1185">Reference proteome</keyword>
<evidence type="ECO:0000256" key="1">
    <source>
        <dbReference type="SAM" id="MobiDB-lite"/>
    </source>
</evidence>
<comment type="caution">
    <text evidence="2">The sequence shown here is derived from an EMBL/GenBank/DDBJ whole genome shotgun (WGS) entry which is preliminary data.</text>
</comment>